<keyword evidence="2" id="KW-0732">Signal</keyword>
<sequence>MRNILVILLVLLSGQLLAQVNLPSFFSDNMVLQRNAEVNFWGWGNRGSEVTITPSWSNQPVKVKASGHARFETKLKTPEAGGPYEITVESGTYKKVLKNILIGEVWLCSGQSNMQWNANNRLKEMLDELPTANHPNIRLLNVSNVASLTPQDNIFDAWTPCTSETVRNFSAIGYFIAKQLQADLKVPIGIINSSWGGTAAEFWTPENVILADTELLQNSKKQRPAPSKPHEPGSLWNSMIGPFVGYSIAGTFWYQGESNIVSYDGYNKLFETMIKSWRDAWGSEFPFYYVQIAPYDYKSKPEEQRGALLREQQVKTLHLPKTAMAVVTDLVPDVTNIHPTQKKEVAQRLSELALVETYGKKSEDYKSPVYKSHRVEGDKIIIEFDYLKGSLKVNGPHIIDLLIADGSQKFIPADYKVSGNKLIVYNKAIKNPVAVRFGFSDISMPNLFNSKGLPVSPFRTDDWKI</sequence>
<dbReference type="RefSeq" id="WP_379660859.1">
    <property type="nucleotide sequence ID" value="NZ_JBHUDG010000002.1"/>
</dbReference>
<feature type="signal peptide" evidence="2">
    <location>
        <begin position="1"/>
        <end position="18"/>
    </location>
</feature>
<dbReference type="InterPro" id="IPR039329">
    <property type="entry name" value="SIAE"/>
</dbReference>
<comment type="caution">
    <text evidence="4">The sequence shown here is derived from an EMBL/GenBank/DDBJ whole genome shotgun (WGS) entry which is preliminary data.</text>
</comment>
<evidence type="ECO:0000313" key="5">
    <source>
        <dbReference type="Proteomes" id="UP001597118"/>
    </source>
</evidence>
<feature type="chain" id="PRO_5045222067" evidence="2">
    <location>
        <begin position="19"/>
        <end position="465"/>
    </location>
</feature>
<evidence type="ECO:0000259" key="3">
    <source>
        <dbReference type="Pfam" id="PF03629"/>
    </source>
</evidence>
<dbReference type="Pfam" id="PF03629">
    <property type="entry name" value="SASA"/>
    <property type="match status" value="1"/>
</dbReference>
<evidence type="ECO:0000313" key="4">
    <source>
        <dbReference type="EMBL" id="MFD1628472.1"/>
    </source>
</evidence>
<dbReference type="EMBL" id="JBHUDG010000002">
    <property type="protein sequence ID" value="MFD1628472.1"/>
    <property type="molecule type" value="Genomic_DNA"/>
</dbReference>
<dbReference type="Proteomes" id="UP001597118">
    <property type="component" value="Unassembled WGS sequence"/>
</dbReference>
<dbReference type="Gene3D" id="3.40.50.1110">
    <property type="entry name" value="SGNH hydrolase"/>
    <property type="match status" value="1"/>
</dbReference>
<accession>A0ABW4I8R7</accession>
<dbReference type="PANTHER" id="PTHR22901:SF0">
    <property type="entry name" value="SIALATE O-ACETYLESTERASE"/>
    <property type="match status" value="1"/>
</dbReference>
<proteinExistence type="predicted"/>
<name>A0ABW4I8R7_9SPHI</name>
<dbReference type="PANTHER" id="PTHR22901">
    <property type="entry name" value="SIALATE O-ACETYLESTERASE"/>
    <property type="match status" value="1"/>
</dbReference>
<keyword evidence="1" id="KW-0378">Hydrolase</keyword>
<evidence type="ECO:0000256" key="1">
    <source>
        <dbReference type="ARBA" id="ARBA00022801"/>
    </source>
</evidence>
<dbReference type="InterPro" id="IPR036514">
    <property type="entry name" value="SGNH_hydro_sf"/>
</dbReference>
<dbReference type="InterPro" id="IPR005181">
    <property type="entry name" value="SASA"/>
</dbReference>
<reference evidence="5" key="1">
    <citation type="journal article" date="2019" name="Int. J. Syst. Evol. Microbiol.">
        <title>The Global Catalogue of Microorganisms (GCM) 10K type strain sequencing project: providing services to taxonomists for standard genome sequencing and annotation.</title>
        <authorList>
            <consortium name="The Broad Institute Genomics Platform"/>
            <consortium name="The Broad Institute Genome Sequencing Center for Infectious Disease"/>
            <person name="Wu L."/>
            <person name="Ma J."/>
        </authorList>
    </citation>
    <scope>NUCLEOTIDE SEQUENCE [LARGE SCALE GENOMIC DNA]</scope>
    <source>
        <strain evidence="5">CCUG 53762</strain>
    </source>
</reference>
<gene>
    <name evidence="4" type="ORF">ACFSAH_01215</name>
</gene>
<protein>
    <submittedName>
        <fullName evidence="4">Sialate O-acetylesterase</fullName>
    </submittedName>
</protein>
<organism evidence="4 5">
    <name type="scientific">Pseudopedobacter beijingensis</name>
    <dbReference type="NCBI Taxonomy" id="1207056"/>
    <lineage>
        <taxon>Bacteria</taxon>
        <taxon>Pseudomonadati</taxon>
        <taxon>Bacteroidota</taxon>
        <taxon>Sphingobacteriia</taxon>
        <taxon>Sphingobacteriales</taxon>
        <taxon>Sphingobacteriaceae</taxon>
        <taxon>Pseudopedobacter</taxon>
    </lineage>
</organism>
<keyword evidence="5" id="KW-1185">Reference proteome</keyword>
<evidence type="ECO:0000256" key="2">
    <source>
        <dbReference type="SAM" id="SignalP"/>
    </source>
</evidence>
<dbReference type="SUPFAM" id="SSF52266">
    <property type="entry name" value="SGNH hydrolase"/>
    <property type="match status" value="1"/>
</dbReference>
<feature type="domain" description="Sialate O-acetylesterase" evidence="3">
    <location>
        <begin position="104"/>
        <end position="345"/>
    </location>
</feature>